<evidence type="ECO:0000313" key="3">
    <source>
        <dbReference type="EMBL" id="KIO75885.1"/>
    </source>
</evidence>
<dbReference type="Pfam" id="PF12708">
    <property type="entry name" value="Pect-lyase_RHGA_epim"/>
    <property type="match status" value="1"/>
</dbReference>
<accession>A0A0D0GII8</accession>
<keyword evidence="4" id="KW-1185">Reference proteome</keyword>
<dbReference type="InterPro" id="IPR039448">
    <property type="entry name" value="Beta_helix"/>
</dbReference>
<dbReference type="SUPFAM" id="SSF51126">
    <property type="entry name" value="Pectin lyase-like"/>
    <property type="match status" value="2"/>
</dbReference>
<evidence type="ECO:0000259" key="1">
    <source>
        <dbReference type="Pfam" id="PF12708"/>
    </source>
</evidence>
<sequence length="682" mass="75193">MDNFAPLQSATIAELRAINSTTTLSDQFYVTNKGHEGIWYYDPADTTSADNTATVLVSQNGRRLKRVFESEISVTWFGAKGDGNTDDTVSIQNAINFAADNVSVRIPKGTFLIRADFEFYDDHASGFLIDKGGIYLNDNSTLLLDEECYLKAVGTLKQASNVIRIHEKKNVTIKGGHIIGDRYYTGKNNGEWGYGLAISGCENVYVENLKASDCWGDGFNLQVTTGDKGITINKHIYFNKCISNNNRRQGLSIEGGTDLTFFACQFTNTRGKGPECGVDIEPYSVDNLVDNVLFDRCYFKNNAAAGLQIWGNSISNVKALNCIFTGDDTGAGKGYHHLATGHNPKNITWESCNFDNGVNQTDKRGATIRGGTDLLFLNNTITAVHFQINEDPGTDNLDIYITYSIIFKGNTFVSDDQSGNNLASLGSTNVCKAIIIENNIFNCVNSANKAGLVIYLESKSNQLKFNTFLNIKNGIVLGGNVTSEISFNTFHNSISHLIEVRDNAIINGNTFYGPCSLNTDLNHTESIIRIKQSGSTEINGNDVIIQNNIIHEKGIRDTQNTSKAKCILGFDNAAIVQRLDFINNKVISPSNPTPLRDIGTVDAEYTDFFVSRKNLYQPADSASYNIPTYGYLPHRVKAGDMVFLQDTPEFLLIMTPFIFNPDGTTVYPTFINFKKVPDNPPV</sequence>
<dbReference type="Proteomes" id="UP000032049">
    <property type="component" value="Unassembled WGS sequence"/>
</dbReference>
<feature type="domain" description="Right handed beta helix" evidence="2">
    <location>
        <begin position="131"/>
        <end position="274"/>
    </location>
</feature>
<dbReference type="InterPro" id="IPR024535">
    <property type="entry name" value="RHGA/B-epi-like_pectate_lyase"/>
</dbReference>
<dbReference type="Pfam" id="PF13229">
    <property type="entry name" value="Beta_helix"/>
    <property type="match status" value="1"/>
</dbReference>
<comment type="caution">
    <text evidence="3">The sequence shown here is derived from an EMBL/GenBank/DDBJ whole genome shotgun (WGS) entry which is preliminary data.</text>
</comment>
<feature type="domain" description="Rhamnogalacturonase A/B/Epimerase-like pectate lyase" evidence="1">
    <location>
        <begin position="72"/>
        <end position="117"/>
    </location>
</feature>
<protein>
    <recommendedName>
        <fullName evidence="5">Pectate lyase superfamily protein domain-containing protein</fullName>
    </recommendedName>
</protein>
<organism evidence="3 4">
    <name type="scientific">Pedobacter lusitanus</name>
    <dbReference type="NCBI Taxonomy" id="1503925"/>
    <lineage>
        <taxon>Bacteria</taxon>
        <taxon>Pseudomonadati</taxon>
        <taxon>Bacteroidota</taxon>
        <taxon>Sphingobacteriia</taxon>
        <taxon>Sphingobacteriales</taxon>
        <taxon>Sphingobacteriaceae</taxon>
        <taxon>Pedobacter</taxon>
    </lineage>
</organism>
<dbReference type="InterPro" id="IPR006626">
    <property type="entry name" value="PbH1"/>
</dbReference>
<dbReference type="RefSeq" id="WP_041884005.1">
    <property type="nucleotide sequence ID" value="NZ_CP157278.1"/>
</dbReference>
<dbReference type="InterPro" id="IPR011050">
    <property type="entry name" value="Pectin_lyase_fold/virulence"/>
</dbReference>
<dbReference type="OrthoDB" id="253409at2"/>
<dbReference type="AlphaFoldDB" id="A0A0D0GII8"/>
<name>A0A0D0GII8_9SPHI</name>
<evidence type="ECO:0000259" key="2">
    <source>
        <dbReference type="Pfam" id="PF13229"/>
    </source>
</evidence>
<reference evidence="3 4" key="1">
    <citation type="submission" date="2015-01" db="EMBL/GenBank/DDBJ databases">
        <title>Draft genome sequence of Pedobacter sp. NL19 isolated from sludge of an effluent treatment pond in an abandoned uranium mine.</title>
        <authorList>
            <person name="Santos T."/>
            <person name="Caetano T."/>
            <person name="Covas C."/>
            <person name="Cruz A."/>
            <person name="Mendo S."/>
        </authorList>
    </citation>
    <scope>NUCLEOTIDE SEQUENCE [LARGE SCALE GENOMIC DNA]</scope>
    <source>
        <strain evidence="3 4">NL19</strain>
    </source>
</reference>
<proteinExistence type="predicted"/>
<dbReference type="Gene3D" id="2.160.20.10">
    <property type="entry name" value="Single-stranded right-handed beta-helix, Pectin lyase-like"/>
    <property type="match status" value="1"/>
</dbReference>
<dbReference type="SMART" id="SM00710">
    <property type="entry name" value="PbH1"/>
    <property type="match status" value="8"/>
</dbReference>
<gene>
    <name evidence="3" type="ORF">TH53_18095</name>
</gene>
<dbReference type="EMBL" id="JXRA01000079">
    <property type="protein sequence ID" value="KIO75885.1"/>
    <property type="molecule type" value="Genomic_DNA"/>
</dbReference>
<evidence type="ECO:0008006" key="5">
    <source>
        <dbReference type="Google" id="ProtNLM"/>
    </source>
</evidence>
<dbReference type="InterPro" id="IPR012334">
    <property type="entry name" value="Pectin_lyas_fold"/>
</dbReference>
<dbReference type="STRING" id="1503925.TH53_18095"/>
<evidence type="ECO:0000313" key="4">
    <source>
        <dbReference type="Proteomes" id="UP000032049"/>
    </source>
</evidence>